<dbReference type="InterPro" id="IPR052604">
    <property type="entry name" value="Mito_Tim_assembly_helper"/>
</dbReference>
<feature type="domain" description="CHY-type" evidence="4">
    <location>
        <begin position="9"/>
        <end position="89"/>
    </location>
</feature>
<dbReference type="RefSeq" id="WP_059106858.1">
    <property type="nucleotide sequence ID" value="NZ_AP024589.1"/>
</dbReference>
<dbReference type="GeneID" id="64982810"/>
<dbReference type="GO" id="GO:0045041">
    <property type="term" value="P:protein import into mitochondrial intermembrane space"/>
    <property type="evidence" value="ECO:0007669"/>
    <property type="project" value="TreeGrafter"/>
</dbReference>
<gene>
    <name evidence="5" type="ORF">CD158_00730</name>
</gene>
<dbReference type="EMBL" id="PPQW01000003">
    <property type="protein sequence ID" value="PNZ69440.1"/>
    <property type="molecule type" value="Genomic_DNA"/>
</dbReference>
<evidence type="ECO:0000256" key="1">
    <source>
        <dbReference type="ARBA" id="ARBA00022723"/>
    </source>
</evidence>
<keyword evidence="2" id="KW-0863">Zinc-finger</keyword>
<sequence>MKPKVYGSLVDNETRCTHYHTDVDIIAIKFKCCNKYYPCSQCHAEHESHPVQRWPQDEWDTKAILCGVCKHELTIREYMNTDHCPQCGAQFNARCQLHYHHYFETDEA</sequence>
<keyword evidence="3" id="KW-0862">Zinc</keyword>
<dbReference type="InterPro" id="IPR008913">
    <property type="entry name" value="Znf_CHY"/>
</dbReference>
<proteinExistence type="predicted"/>
<evidence type="ECO:0000256" key="2">
    <source>
        <dbReference type="ARBA" id="ARBA00022771"/>
    </source>
</evidence>
<dbReference type="Proteomes" id="UP000242470">
    <property type="component" value="Unassembled WGS sequence"/>
</dbReference>
<evidence type="ECO:0000259" key="4">
    <source>
        <dbReference type="PROSITE" id="PS51266"/>
    </source>
</evidence>
<evidence type="ECO:0000313" key="5">
    <source>
        <dbReference type="EMBL" id="PNZ69440.1"/>
    </source>
</evidence>
<comment type="caution">
    <text evidence="5">The sequence shown here is derived from an EMBL/GenBank/DDBJ whole genome shotgun (WGS) entry which is preliminary data.</text>
</comment>
<dbReference type="PROSITE" id="PS51266">
    <property type="entry name" value="ZF_CHY"/>
    <property type="match status" value="1"/>
</dbReference>
<evidence type="ECO:0000256" key="3">
    <source>
        <dbReference type="ARBA" id="ARBA00022833"/>
    </source>
</evidence>
<name>A0AAP8PT81_9STAP</name>
<dbReference type="SUPFAM" id="SSF161219">
    <property type="entry name" value="CHY zinc finger-like"/>
    <property type="match status" value="1"/>
</dbReference>
<dbReference type="PANTHER" id="PTHR28082:SF1">
    <property type="entry name" value="HELPER OF TIM PROTEIN 13"/>
    <property type="match status" value="1"/>
</dbReference>
<dbReference type="PANTHER" id="PTHR28082">
    <property type="entry name" value="ZINC FINGER PROTEIN"/>
    <property type="match status" value="1"/>
</dbReference>
<dbReference type="InterPro" id="IPR037274">
    <property type="entry name" value="Znf_CHY_sf"/>
</dbReference>
<accession>A0AAP8PT81</accession>
<dbReference type="AlphaFoldDB" id="A0AAP8PT81"/>
<dbReference type="PIRSF" id="PIRSF017292">
    <property type="entry name" value="UCP017292_Znf_CHY"/>
    <property type="match status" value="1"/>
</dbReference>
<organism evidence="5 6">
    <name type="scientific">Staphylococcus auricularis</name>
    <dbReference type="NCBI Taxonomy" id="29379"/>
    <lineage>
        <taxon>Bacteria</taxon>
        <taxon>Bacillati</taxon>
        <taxon>Bacillota</taxon>
        <taxon>Bacilli</taxon>
        <taxon>Bacillales</taxon>
        <taxon>Staphylococcaceae</taxon>
        <taxon>Staphylococcus</taxon>
    </lineage>
</organism>
<dbReference type="InterPro" id="IPR016694">
    <property type="entry name" value="UCP017292"/>
</dbReference>
<dbReference type="GO" id="GO:0008270">
    <property type="term" value="F:zinc ion binding"/>
    <property type="evidence" value="ECO:0007669"/>
    <property type="project" value="UniProtKB-KW"/>
</dbReference>
<dbReference type="Pfam" id="PF05495">
    <property type="entry name" value="zf-CHY"/>
    <property type="match status" value="1"/>
</dbReference>
<keyword evidence="1" id="KW-0479">Metal-binding</keyword>
<reference evidence="5 6" key="1">
    <citation type="submission" date="2017-08" db="EMBL/GenBank/DDBJ databases">
        <title>Draft genome sequences of 64 type strains of genus Staph aureus.</title>
        <authorList>
            <person name="Cole K."/>
            <person name="Golubchik T."/>
            <person name="Russell J."/>
            <person name="Foster D."/>
            <person name="Llewelyn M."/>
            <person name="Wilson D."/>
            <person name="Crook D."/>
            <person name="Paul J."/>
        </authorList>
    </citation>
    <scope>NUCLEOTIDE SEQUENCE [LARGE SCALE GENOMIC DNA]</scope>
    <source>
        <strain evidence="5 6">NCTC 12101</strain>
    </source>
</reference>
<protein>
    <recommendedName>
        <fullName evidence="4">CHY-type domain-containing protein</fullName>
    </recommendedName>
</protein>
<evidence type="ECO:0000313" key="6">
    <source>
        <dbReference type="Proteomes" id="UP000242470"/>
    </source>
</evidence>